<dbReference type="Pfam" id="PF11209">
    <property type="entry name" value="LmeA"/>
    <property type="match status" value="1"/>
</dbReference>
<name>A0A2L0UG04_9MICC</name>
<dbReference type="EMBL" id="CP024915">
    <property type="protein sequence ID" value="AUZ88148.1"/>
    <property type="molecule type" value="Genomic_DNA"/>
</dbReference>
<evidence type="ECO:0000313" key="3">
    <source>
        <dbReference type="EMBL" id="AUZ88148.1"/>
    </source>
</evidence>
<evidence type="ECO:0008006" key="5">
    <source>
        <dbReference type="Google" id="ProtNLM"/>
    </source>
</evidence>
<dbReference type="Proteomes" id="UP000239187">
    <property type="component" value="Chromosome"/>
</dbReference>
<feature type="transmembrane region" description="Helical" evidence="2">
    <location>
        <begin position="9"/>
        <end position="31"/>
    </location>
</feature>
<keyword evidence="2" id="KW-0472">Membrane</keyword>
<proteinExistence type="predicted"/>
<organism evidence="3 4">
    <name type="scientific">Arthrobacter agilis</name>
    <dbReference type="NCBI Taxonomy" id="37921"/>
    <lineage>
        <taxon>Bacteria</taxon>
        <taxon>Bacillati</taxon>
        <taxon>Actinomycetota</taxon>
        <taxon>Actinomycetes</taxon>
        <taxon>Micrococcales</taxon>
        <taxon>Micrococcaceae</taxon>
        <taxon>Arthrobacter</taxon>
    </lineage>
</organism>
<accession>A0A2L0UG04</accession>
<protein>
    <recommendedName>
        <fullName evidence="5">DUF2993 domain-containing protein</fullName>
    </recommendedName>
</protein>
<reference evidence="3 4" key="1">
    <citation type="submission" date="2017-11" db="EMBL/GenBank/DDBJ databases">
        <title>Draft genome of Arthrobacter agilis strain UMCV2, a plant growth-promoting rhizobacterium and biocontrol capacity of phytopathogenic fungi.</title>
        <authorList>
            <person name="Martinez-Camara R."/>
            <person name="Santoyo G."/>
            <person name="Moreno-Hagelsieb G."/>
            <person name="Valencia-Cantero E."/>
        </authorList>
    </citation>
    <scope>NUCLEOTIDE SEQUENCE [LARGE SCALE GENOMIC DNA]</scope>
    <source>
        <strain evidence="3 4">UMCV2</strain>
    </source>
</reference>
<dbReference type="InterPro" id="IPR021373">
    <property type="entry name" value="DUF2993"/>
</dbReference>
<gene>
    <name evidence="3" type="ORF">CVO76_11250</name>
</gene>
<sequence>MDWTRAKDWLIGATGMALVLGVALVILWWGLSDPADAGGPGPAPTASAGAEDPSTTAAPPATLLEDETWFADLVLEAGTVVTPDSTLRDVRAVGQDVVVGPDRSVAARLVVDATVPFEVVADELGDDSVVRAAGGGQATVVRTVDALGREVRVTATGTVDVQAGRLVLEPRSIDIGGPDFLSDATAAVVRRFVTIEHDIDGLPAGLVLEGVTVQTDGFRANLRGEDVRLAP</sequence>
<dbReference type="AlphaFoldDB" id="A0A2L0UG04"/>
<keyword evidence="2" id="KW-0812">Transmembrane</keyword>
<evidence type="ECO:0000313" key="4">
    <source>
        <dbReference type="Proteomes" id="UP000239187"/>
    </source>
</evidence>
<evidence type="ECO:0000256" key="1">
    <source>
        <dbReference type="SAM" id="MobiDB-lite"/>
    </source>
</evidence>
<keyword evidence="2" id="KW-1133">Transmembrane helix</keyword>
<evidence type="ECO:0000256" key="2">
    <source>
        <dbReference type="SAM" id="Phobius"/>
    </source>
</evidence>
<feature type="region of interest" description="Disordered" evidence="1">
    <location>
        <begin position="38"/>
        <end position="59"/>
    </location>
</feature>